<accession>T2ME33</accession>
<evidence type="ECO:0000256" key="1">
    <source>
        <dbReference type="ARBA" id="ARBA00004123"/>
    </source>
</evidence>
<name>T2ME33_HYDVU</name>
<keyword evidence="4 7" id="KW-0238">DNA-binding</keyword>
<dbReference type="InterPro" id="IPR036960">
    <property type="entry name" value="T-box_sf"/>
</dbReference>
<dbReference type="FunFam" id="2.60.40.820:FF:000010">
    <property type="entry name" value="T-box transcription factor TBX6"/>
    <property type="match status" value="1"/>
</dbReference>
<protein>
    <submittedName>
        <fullName evidence="9">T-box transcription factor TBX2</fullName>
    </submittedName>
</protein>
<dbReference type="GO" id="GO:0000785">
    <property type="term" value="C:chromatin"/>
    <property type="evidence" value="ECO:0007669"/>
    <property type="project" value="TreeGrafter"/>
</dbReference>
<reference evidence="9" key="1">
    <citation type="journal article" date="2013" name="Genome Biol. Evol.">
        <title>Punctuated emergences of genetic and phenotypic innovations in eumetazoan, bilaterian, euteleostome, and hominidae ancestors.</title>
        <authorList>
            <person name="Wenger Y."/>
            <person name="Galliot B."/>
        </authorList>
    </citation>
    <scope>NUCLEOTIDE SEQUENCE</scope>
    <source>
        <tissue evidence="9">Whole animals</tissue>
    </source>
</reference>
<sequence length="360" mass="40986">SSLKISDNSSTSTTLYPDSRLLLANSTASLPLGVRIFKSASLSFLTINSSVSMKPGIDFVFNHSTTNELCVNQNVHENISAVLKNSRIFEQFHRNTTEMVVTKQGRRMFPAPEIILSGLDPNRSYIIFMDIVPVDNAKYKWTNKNWIMHDKNDNCWSSEIFVHPDSPLLGLQWMKKSISFKTLKLTNNSSNSKGNIHLSSMHKYQPRIHLIQTCDMHLINFQPFCTFVFKECQFIAVTAYQNPKITDLKIKYNPFAKGFRDELNKKVPFKLVRSKKPSAKKRKIDDKLNTKQTLVKKELLPIIEQLTTLSSSEGLELSAEMLIDELTLPGSTSRKNLELLCQPYSNSIPFNHTIAESSFT</sequence>
<dbReference type="AlphaFoldDB" id="T2ME33"/>
<dbReference type="GO" id="GO:0000978">
    <property type="term" value="F:RNA polymerase II cis-regulatory region sequence-specific DNA binding"/>
    <property type="evidence" value="ECO:0007669"/>
    <property type="project" value="InterPro"/>
</dbReference>
<keyword evidence="3" id="KW-0805">Transcription regulation</keyword>
<dbReference type="Pfam" id="PF00907">
    <property type="entry name" value="T-box"/>
    <property type="match status" value="1"/>
</dbReference>
<dbReference type="PROSITE" id="PS01264">
    <property type="entry name" value="TBOX_2"/>
    <property type="match status" value="1"/>
</dbReference>
<dbReference type="GO" id="GO:0001708">
    <property type="term" value="P:cell fate specification"/>
    <property type="evidence" value="ECO:0007669"/>
    <property type="project" value="TreeGrafter"/>
</dbReference>
<dbReference type="GO" id="GO:0045893">
    <property type="term" value="P:positive regulation of DNA-templated transcription"/>
    <property type="evidence" value="ECO:0007669"/>
    <property type="project" value="InterPro"/>
</dbReference>
<dbReference type="GO" id="GO:0000981">
    <property type="term" value="F:DNA-binding transcription factor activity, RNA polymerase II-specific"/>
    <property type="evidence" value="ECO:0007669"/>
    <property type="project" value="TreeGrafter"/>
</dbReference>
<evidence type="ECO:0000256" key="3">
    <source>
        <dbReference type="ARBA" id="ARBA00023015"/>
    </source>
</evidence>
<evidence type="ECO:0000256" key="5">
    <source>
        <dbReference type="ARBA" id="ARBA00023163"/>
    </source>
</evidence>
<dbReference type="InterPro" id="IPR001699">
    <property type="entry name" value="TF_T-box"/>
</dbReference>
<evidence type="ECO:0000256" key="6">
    <source>
        <dbReference type="ARBA" id="ARBA00023242"/>
    </source>
</evidence>
<dbReference type="Gene3D" id="2.60.40.820">
    <property type="entry name" value="Transcription factor, T-box"/>
    <property type="match status" value="1"/>
</dbReference>
<organism evidence="9">
    <name type="scientific">Hydra vulgaris</name>
    <name type="common">Hydra</name>
    <name type="synonym">Hydra attenuata</name>
    <dbReference type="NCBI Taxonomy" id="6087"/>
    <lineage>
        <taxon>Eukaryota</taxon>
        <taxon>Metazoa</taxon>
        <taxon>Cnidaria</taxon>
        <taxon>Hydrozoa</taxon>
        <taxon>Hydroidolina</taxon>
        <taxon>Anthoathecata</taxon>
        <taxon>Aplanulata</taxon>
        <taxon>Hydridae</taxon>
        <taxon>Hydra</taxon>
    </lineage>
</organism>
<dbReference type="GO" id="GO:0005634">
    <property type="term" value="C:nucleus"/>
    <property type="evidence" value="ECO:0007669"/>
    <property type="project" value="UniProtKB-SubCell"/>
</dbReference>
<evidence type="ECO:0000256" key="2">
    <source>
        <dbReference type="ARBA" id="ARBA00022473"/>
    </source>
</evidence>
<dbReference type="EMBL" id="HAAD01003985">
    <property type="protein sequence ID" value="CDG70217.1"/>
    <property type="molecule type" value="mRNA"/>
</dbReference>
<evidence type="ECO:0000256" key="4">
    <source>
        <dbReference type="ARBA" id="ARBA00023125"/>
    </source>
</evidence>
<dbReference type="InterPro" id="IPR046360">
    <property type="entry name" value="T-box_DNA-bd"/>
</dbReference>
<dbReference type="OrthoDB" id="7442607at2759"/>
<dbReference type="SMART" id="SM00425">
    <property type="entry name" value="TBOX"/>
    <property type="match status" value="1"/>
</dbReference>
<dbReference type="PANTHER" id="PTHR11267:SF181">
    <property type="entry name" value="OPTOMOTOR-BLIND PROTEIN"/>
    <property type="match status" value="1"/>
</dbReference>
<dbReference type="SUPFAM" id="SSF49417">
    <property type="entry name" value="p53-like transcription factors"/>
    <property type="match status" value="1"/>
</dbReference>
<dbReference type="InterPro" id="IPR018186">
    <property type="entry name" value="TF_T-box_CS"/>
</dbReference>
<proteinExistence type="evidence at transcript level"/>
<comment type="caution">
    <text evidence="7">Lacks conserved residue(s) required for the propagation of feature annotation.</text>
</comment>
<dbReference type="InterPro" id="IPR008967">
    <property type="entry name" value="p53-like_TF_DNA-bd_sf"/>
</dbReference>
<dbReference type="PROSITE" id="PS50252">
    <property type="entry name" value="TBOX_3"/>
    <property type="match status" value="1"/>
</dbReference>
<dbReference type="PRINTS" id="PR00937">
    <property type="entry name" value="TBOX"/>
</dbReference>
<keyword evidence="6 7" id="KW-0539">Nucleus</keyword>
<evidence type="ECO:0000259" key="8">
    <source>
        <dbReference type="PROSITE" id="PS50252"/>
    </source>
</evidence>
<feature type="domain" description="T-box" evidence="8">
    <location>
        <begin position="83"/>
        <end position="261"/>
    </location>
</feature>
<keyword evidence="5" id="KW-0804">Transcription</keyword>
<evidence type="ECO:0000256" key="7">
    <source>
        <dbReference type="PROSITE-ProRule" id="PRU00201"/>
    </source>
</evidence>
<feature type="non-terminal residue" evidence="9">
    <location>
        <position position="1"/>
    </location>
</feature>
<dbReference type="PANTHER" id="PTHR11267">
    <property type="entry name" value="T-BOX PROTEIN-RELATED"/>
    <property type="match status" value="1"/>
</dbReference>
<keyword evidence="2" id="KW-0217">Developmental protein</keyword>
<evidence type="ECO:0000313" key="9">
    <source>
        <dbReference type="EMBL" id="CDG70217.1"/>
    </source>
</evidence>
<gene>
    <name evidence="9" type="primary">TBX2</name>
</gene>
<comment type="subcellular location">
    <subcellularLocation>
        <location evidence="1 7">Nucleus</location>
    </subcellularLocation>
</comment>